<evidence type="ECO:0000313" key="4">
    <source>
        <dbReference type="Proteomes" id="UP001285441"/>
    </source>
</evidence>
<gene>
    <name evidence="3" type="ORF">B0H63DRAFT_536003</name>
</gene>
<dbReference type="AlphaFoldDB" id="A0AAE0K0R6"/>
<evidence type="ECO:0000259" key="2">
    <source>
        <dbReference type="PROSITE" id="PS50048"/>
    </source>
</evidence>
<accession>A0AAE0K0R6</accession>
<dbReference type="Proteomes" id="UP001285441">
    <property type="component" value="Unassembled WGS sequence"/>
</dbReference>
<organism evidence="3 4">
    <name type="scientific">Podospora didyma</name>
    <dbReference type="NCBI Taxonomy" id="330526"/>
    <lineage>
        <taxon>Eukaryota</taxon>
        <taxon>Fungi</taxon>
        <taxon>Dikarya</taxon>
        <taxon>Ascomycota</taxon>
        <taxon>Pezizomycotina</taxon>
        <taxon>Sordariomycetes</taxon>
        <taxon>Sordariomycetidae</taxon>
        <taxon>Sordariales</taxon>
        <taxon>Podosporaceae</taxon>
        <taxon>Podospora</taxon>
    </lineage>
</organism>
<proteinExistence type="predicted"/>
<keyword evidence="4" id="KW-1185">Reference proteome</keyword>
<protein>
    <recommendedName>
        <fullName evidence="2">Zn(2)-C6 fungal-type domain-containing protein</fullName>
    </recommendedName>
</protein>
<dbReference type="SMART" id="SM00066">
    <property type="entry name" value="GAL4"/>
    <property type="match status" value="1"/>
</dbReference>
<reference evidence="3" key="1">
    <citation type="journal article" date="2023" name="Mol. Phylogenet. Evol.">
        <title>Genome-scale phylogeny and comparative genomics of the fungal order Sordariales.</title>
        <authorList>
            <person name="Hensen N."/>
            <person name="Bonometti L."/>
            <person name="Westerberg I."/>
            <person name="Brannstrom I.O."/>
            <person name="Guillou S."/>
            <person name="Cros-Aarteil S."/>
            <person name="Calhoun S."/>
            <person name="Haridas S."/>
            <person name="Kuo A."/>
            <person name="Mondo S."/>
            <person name="Pangilinan J."/>
            <person name="Riley R."/>
            <person name="LaButti K."/>
            <person name="Andreopoulos B."/>
            <person name="Lipzen A."/>
            <person name="Chen C."/>
            <person name="Yan M."/>
            <person name="Daum C."/>
            <person name="Ng V."/>
            <person name="Clum A."/>
            <person name="Steindorff A."/>
            <person name="Ohm R.A."/>
            <person name="Martin F."/>
            <person name="Silar P."/>
            <person name="Natvig D.O."/>
            <person name="Lalanne C."/>
            <person name="Gautier V."/>
            <person name="Ament-Velasquez S.L."/>
            <person name="Kruys A."/>
            <person name="Hutchinson M.I."/>
            <person name="Powell A.J."/>
            <person name="Barry K."/>
            <person name="Miller A.N."/>
            <person name="Grigoriev I.V."/>
            <person name="Debuchy R."/>
            <person name="Gladieux P."/>
            <person name="Hiltunen Thoren M."/>
            <person name="Johannesson H."/>
        </authorList>
    </citation>
    <scope>NUCLEOTIDE SEQUENCE</scope>
    <source>
        <strain evidence="3">CBS 232.78</strain>
    </source>
</reference>
<reference evidence="3" key="2">
    <citation type="submission" date="2023-06" db="EMBL/GenBank/DDBJ databases">
        <authorList>
            <consortium name="Lawrence Berkeley National Laboratory"/>
            <person name="Haridas S."/>
            <person name="Hensen N."/>
            <person name="Bonometti L."/>
            <person name="Westerberg I."/>
            <person name="Brannstrom I.O."/>
            <person name="Guillou S."/>
            <person name="Cros-Aarteil S."/>
            <person name="Calhoun S."/>
            <person name="Kuo A."/>
            <person name="Mondo S."/>
            <person name="Pangilinan J."/>
            <person name="Riley R."/>
            <person name="LaButti K."/>
            <person name="Andreopoulos B."/>
            <person name="Lipzen A."/>
            <person name="Chen C."/>
            <person name="Yanf M."/>
            <person name="Daum C."/>
            <person name="Ng V."/>
            <person name="Clum A."/>
            <person name="Steindorff A."/>
            <person name="Ohm R."/>
            <person name="Martin F."/>
            <person name="Silar P."/>
            <person name="Natvig D."/>
            <person name="Lalanne C."/>
            <person name="Gautier V."/>
            <person name="Ament-velasquez S.L."/>
            <person name="Kruys A."/>
            <person name="Hutchinson M.I."/>
            <person name="Powell A.J."/>
            <person name="Barry K."/>
            <person name="Miller A.N."/>
            <person name="Grigoriev I.V."/>
            <person name="Debuchy R."/>
            <person name="Gladieux P."/>
            <person name="Thoren M.H."/>
            <person name="Johannesson H."/>
        </authorList>
    </citation>
    <scope>NUCLEOTIDE SEQUENCE</scope>
    <source>
        <strain evidence="3">CBS 232.78</strain>
    </source>
</reference>
<dbReference type="EMBL" id="JAULSW010000011">
    <property type="protein sequence ID" value="KAK3367881.1"/>
    <property type="molecule type" value="Genomic_DNA"/>
</dbReference>
<dbReference type="InterPro" id="IPR053175">
    <property type="entry name" value="DHMBA_Reg_Transcription_Factor"/>
</dbReference>
<feature type="domain" description="Zn(2)-C6 fungal-type" evidence="2">
    <location>
        <begin position="10"/>
        <end position="38"/>
    </location>
</feature>
<dbReference type="InterPro" id="IPR036864">
    <property type="entry name" value="Zn2-C6_fun-type_DNA-bd_sf"/>
</dbReference>
<evidence type="ECO:0000313" key="3">
    <source>
        <dbReference type="EMBL" id="KAK3367881.1"/>
    </source>
</evidence>
<dbReference type="SUPFAM" id="SSF57701">
    <property type="entry name" value="Zn2/Cys6 DNA-binding domain"/>
    <property type="match status" value="1"/>
</dbReference>
<dbReference type="PANTHER" id="PTHR38791">
    <property type="entry name" value="ZN(II)2CYS6 TRANSCRIPTION FACTOR (EUROFUNG)-RELATED-RELATED"/>
    <property type="match status" value="1"/>
</dbReference>
<keyword evidence="1" id="KW-0539">Nucleus</keyword>
<evidence type="ECO:0000256" key="1">
    <source>
        <dbReference type="ARBA" id="ARBA00023242"/>
    </source>
</evidence>
<comment type="caution">
    <text evidence="3">The sequence shown here is derived from an EMBL/GenBank/DDBJ whole genome shotgun (WGS) entry which is preliminary data.</text>
</comment>
<name>A0AAE0K0R6_9PEZI</name>
<sequence length="528" mass="57928">MMVYNGPSKGCKTCRIRRVKCDQARPGCVNCCRRNELCPGYSDVFEKMHRDETFRVLKRNSQRKAQASPTADDASLRIASTVLPGLEFTALGFFFHHYGGVNANRDIQATCSFFEFLPAMYARASVSSPLSIAITAFAINVANLHSFRRSNATAACRLYVDAVAGTKIAIADPRRSKSDELLMATLVLEAYESVNASFQRRQKSHAHALGSIALLRHRGALANRNELSRRMTIAVGSRFIRDAVDGMANIITVRRLWEDAGVTKSHSPAIRADILALELAQLECLQRSLSISPSGSALDAVVEADPYLSILSKASDLASRCMQWRVTLPCKWRFSPMPIYELAPSIQTAGMYSSPTSTNPHCDIYNNLSVANTLNRHRITELRNLALIRTSLAAVSTQLDCYERLSPLESGRRAQFLVDEICASVPFFAGDVTGSTILHAKDGIQVPYISPPASSPASTETLVAFPEDNAGYARQVVTSGLWMIHDTLVAALNIVAENGALGAVLRKGQVLWIRGQISRLQAVFRMGR</sequence>
<dbReference type="GO" id="GO:0008270">
    <property type="term" value="F:zinc ion binding"/>
    <property type="evidence" value="ECO:0007669"/>
    <property type="project" value="InterPro"/>
</dbReference>
<dbReference type="PROSITE" id="PS00463">
    <property type="entry name" value="ZN2_CY6_FUNGAL_1"/>
    <property type="match status" value="1"/>
</dbReference>
<dbReference type="PROSITE" id="PS50048">
    <property type="entry name" value="ZN2_CY6_FUNGAL_2"/>
    <property type="match status" value="1"/>
</dbReference>
<dbReference type="InterPro" id="IPR001138">
    <property type="entry name" value="Zn2Cys6_DnaBD"/>
</dbReference>
<dbReference type="Pfam" id="PF00172">
    <property type="entry name" value="Zn_clus"/>
    <property type="match status" value="1"/>
</dbReference>
<dbReference type="CDD" id="cd00067">
    <property type="entry name" value="GAL4"/>
    <property type="match status" value="1"/>
</dbReference>
<dbReference type="Gene3D" id="4.10.240.10">
    <property type="entry name" value="Zn(2)-C6 fungal-type DNA-binding domain"/>
    <property type="match status" value="1"/>
</dbReference>
<dbReference type="GO" id="GO:0000981">
    <property type="term" value="F:DNA-binding transcription factor activity, RNA polymerase II-specific"/>
    <property type="evidence" value="ECO:0007669"/>
    <property type="project" value="InterPro"/>
</dbReference>